<dbReference type="AlphaFoldDB" id="A0A2P2PST8"/>
<organism evidence="1">
    <name type="scientific">Rhizophora mucronata</name>
    <name type="common">Asiatic mangrove</name>
    <dbReference type="NCBI Taxonomy" id="61149"/>
    <lineage>
        <taxon>Eukaryota</taxon>
        <taxon>Viridiplantae</taxon>
        <taxon>Streptophyta</taxon>
        <taxon>Embryophyta</taxon>
        <taxon>Tracheophyta</taxon>
        <taxon>Spermatophyta</taxon>
        <taxon>Magnoliopsida</taxon>
        <taxon>eudicotyledons</taxon>
        <taxon>Gunneridae</taxon>
        <taxon>Pentapetalae</taxon>
        <taxon>rosids</taxon>
        <taxon>fabids</taxon>
        <taxon>Malpighiales</taxon>
        <taxon>Rhizophoraceae</taxon>
        <taxon>Rhizophora</taxon>
    </lineage>
</organism>
<accession>A0A2P2PST8</accession>
<protein>
    <submittedName>
        <fullName evidence="1">Uncharacterized protein</fullName>
    </submittedName>
</protein>
<dbReference type="EMBL" id="GGEC01077269">
    <property type="protein sequence ID" value="MBX57753.1"/>
    <property type="molecule type" value="Transcribed_RNA"/>
</dbReference>
<sequence length="37" mass="4511">MRIRLHTLDTSPDPKMWETYAPVITFKDLNYSMKRRV</sequence>
<proteinExistence type="predicted"/>
<name>A0A2P2PST8_RHIMU</name>
<evidence type="ECO:0000313" key="1">
    <source>
        <dbReference type="EMBL" id="MBX57753.1"/>
    </source>
</evidence>
<reference evidence="1" key="1">
    <citation type="submission" date="2018-02" db="EMBL/GenBank/DDBJ databases">
        <title>Rhizophora mucronata_Transcriptome.</title>
        <authorList>
            <person name="Meera S.P."/>
            <person name="Sreeshan A."/>
            <person name="Augustine A."/>
        </authorList>
    </citation>
    <scope>NUCLEOTIDE SEQUENCE</scope>
    <source>
        <tissue evidence="1">Leaf</tissue>
    </source>
</reference>